<evidence type="ECO:0000313" key="4">
    <source>
        <dbReference type="Proteomes" id="UP000199759"/>
    </source>
</evidence>
<name>A0A1G9SWB1_9PROT</name>
<dbReference type="InterPro" id="IPR051807">
    <property type="entry name" value="Sec-metab_biosynth-assoc"/>
</dbReference>
<reference evidence="3 4" key="1">
    <citation type="submission" date="2016-10" db="EMBL/GenBank/DDBJ databases">
        <authorList>
            <person name="de Groot N.N."/>
        </authorList>
    </citation>
    <scope>NUCLEOTIDE SEQUENCE [LARGE SCALE GENOMIC DNA]</scope>
    <source>
        <strain evidence="3 4">DSM 16077</strain>
    </source>
</reference>
<dbReference type="OrthoDB" id="2293521at2"/>
<comment type="similarity">
    <text evidence="1">Belongs to the YciI family.</text>
</comment>
<evidence type="ECO:0000256" key="1">
    <source>
        <dbReference type="ARBA" id="ARBA00007689"/>
    </source>
</evidence>
<keyword evidence="4" id="KW-1185">Reference proteome</keyword>
<accession>A0A1G9SWB1</accession>
<organism evidence="3 4">
    <name type="scientific">Maricaulis salignorans</name>
    <dbReference type="NCBI Taxonomy" id="144026"/>
    <lineage>
        <taxon>Bacteria</taxon>
        <taxon>Pseudomonadati</taxon>
        <taxon>Pseudomonadota</taxon>
        <taxon>Alphaproteobacteria</taxon>
        <taxon>Maricaulales</taxon>
        <taxon>Maricaulaceae</taxon>
        <taxon>Maricaulis</taxon>
    </lineage>
</organism>
<dbReference type="AlphaFoldDB" id="A0A1G9SWB1"/>
<evidence type="ECO:0000259" key="2">
    <source>
        <dbReference type="Pfam" id="PF03795"/>
    </source>
</evidence>
<evidence type="ECO:0000313" key="3">
    <source>
        <dbReference type="EMBL" id="SDM39721.1"/>
    </source>
</evidence>
<dbReference type="RefSeq" id="WP_091770043.1">
    <property type="nucleotide sequence ID" value="NZ_FNHG01000010.1"/>
</dbReference>
<dbReference type="EMBL" id="FNHG01000010">
    <property type="protein sequence ID" value="SDM39721.1"/>
    <property type="molecule type" value="Genomic_DNA"/>
</dbReference>
<dbReference type="PANTHER" id="PTHR33606">
    <property type="entry name" value="PROTEIN YCII"/>
    <property type="match status" value="1"/>
</dbReference>
<dbReference type="Gene3D" id="3.30.70.1060">
    <property type="entry name" value="Dimeric alpha+beta barrel"/>
    <property type="match status" value="1"/>
</dbReference>
<dbReference type="PANTHER" id="PTHR33606:SF3">
    <property type="entry name" value="PROTEIN YCII"/>
    <property type="match status" value="1"/>
</dbReference>
<dbReference type="SUPFAM" id="SSF54909">
    <property type="entry name" value="Dimeric alpha+beta barrel"/>
    <property type="match status" value="1"/>
</dbReference>
<sequence length="98" mass="10635">MLFMVHATDKPGALDIRLANRPAHLDWLTAAGERIKAAGPWLGRDDKPAGSLLIVEMESRAALNAWLAKDPYAIAGLFQSVEAAPYKWVFNPPAGLNP</sequence>
<gene>
    <name evidence="3" type="ORF">SAMN04488568_11095</name>
</gene>
<dbReference type="Proteomes" id="UP000199759">
    <property type="component" value="Unassembled WGS sequence"/>
</dbReference>
<dbReference type="InterPro" id="IPR005545">
    <property type="entry name" value="YCII"/>
</dbReference>
<feature type="domain" description="YCII-related" evidence="2">
    <location>
        <begin position="1"/>
        <end position="83"/>
    </location>
</feature>
<proteinExistence type="inferred from homology"/>
<protein>
    <recommendedName>
        <fullName evidence="2">YCII-related domain-containing protein</fullName>
    </recommendedName>
</protein>
<dbReference type="Pfam" id="PF03795">
    <property type="entry name" value="YCII"/>
    <property type="match status" value="1"/>
</dbReference>
<dbReference type="STRING" id="144026.SAMN04488568_11095"/>
<dbReference type="InterPro" id="IPR011008">
    <property type="entry name" value="Dimeric_a/b-barrel"/>
</dbReference>